<organism evidence="3">
    <name type="scientific">Trieres chinensis</name>
    <name type="common">Marine centric diatom</name>
    <name type="synonym">Odontella sinensis</name>
    <dbReference type="NCBI Taxonomy" id="1514140"/>
    <lineage>
        <taxon>Eukaryota</taxon>
        <taxon>Sar</taxon>
        <taxon>Stramenopiles</taxon>
        <taxon>Ochrophyta</taxon>
        <taxon>Bacillariophyta</taxon>
        <taxon>Mediophyceae</taxon>
        <taxon>Biddulphiophycidae</taxon>
        <taxon>Eupodiscales</taxon>
        <taxon>Parodontellaceae</taxon>
        <taxon>Trieres</taxon>
    </lineage>
</organism>
<protein>
    <submittedName>
        <fullName evidence="3">Uncharacterized protein</fullName>
    </submittedName>
</protein>
<dbReference type="EMBL" id="HBGO01000243">
    <property type="protein sequence ID" value="CAD9318648.1"/>
    <property type="molecule type" value="Transcribed_RNA"/>
</dbReference>
<keyword evidence="2" id="KW-1133">Transmembrane helix</keyword>
<name>A0A7S1YTA8_TRICV</name>
<gene>
    <name evidence="3" type="ORF">OSIN01602_LOCUS103</name>
</gene>
<feature type="region of interest" description="Disordered" evidence="1">
    <location>
        <begin position="234"/>
        <end position="296"/>
    </location>
</feature>
<feature type="transmembrane region" description="Helical" evidence="2">
    <location>
        <begin position="73"/>
        <end position="105"/>
    </location>
</feature>
<evidence type="ECO:0000313" key="3">
    <source>
        <dbReference type="EMBL" id="CAD9318648.1"/>
    </source>
</evidence>
<keyword evidence="2" id="KW-0472">Membrane</keyword>
<proteinExistence type="predicted"/>
<keyword evidence="2" id="KW-0812">Transmembrane</keyword>
<sequence length="310" mass="34424">MLAADKLQLQSALKQQATALKEKEFNLHHSNLMTVGTQAAVLAGLDVTMFIEFQPPHNDEWGDAYMVARTLKFFYYLLITSAFCCNIMVVGQSTVLSVLGSSLALRGPDGSMMTATDGLYEERKSVFHAFGYGLGLTVGSVIICVWILLSPEASVVCMSVTTFTIFKMYTNYLRVVRRFDFDENETVDFSDIFEGPAAIQAIPTNAKKWIRGNYPGRNVTDKQLIKEKYSGKSLACSDDLSSSGGDSTATEDGANTKSRGNAGKSSRNREKTRRRRRSPSVSSQHSRLSDWQNDMDIERGREMKSLLQTV</sequence>
<dbReference type="AlphaFoldDB" id="A0A7S1YTA8"/>
<accession>A0A7S1YTA8</accession>
<feature type="transmembrane region" description="Helical" evidence="2">
    <location>
        <begin position="126"/>
        <end position="149"/>
    </location>
</feature>
<evidence type="ECO:0000256" key="1">
    <source>
        <dbReference type="SAM" id="MobiDB-lite"/>
    </source>
</evidence>
<reference evidence="3" key="1">
    <citation type="submission" date="2021-01" db="EMBL/GenBank/DDBJ databases">
        <authorList>
            <person name="Corre E."/>
            <person name="Pelletier E."/>
            <person name="Niang G."/>
            <person name="Scheremetjew M."/>
            <person name="Finn R."/>
            <person name="Kale V."/>
            <person name="Holt S."/>
            <person name="Cochrane G."/>
            <person name="Meng A."/>
            <person name="Brown T."/>
            <person name="Cohen L."/>
        </authorList>
    </citation>
    <scope>NUCLEOTIDE SEQUENCE</scope>
    <source>
        <strain evidence="3">Grunow 1884</strain>
    </source>
</reference>
<evidence type="ECO:0000256" key="2">
    <source>
        <dbReference type="SAM" id="Phobius"/>
    </source>
</evidence>
<feature type="compositionally biased region" description="Low complexity" evidence="1">
    <location>
        <begin position="234"/>
        <end position="250"/>
    </location>
</feature>